<accession>A0A3P7JVM4</accession>
<sequence>MKRVLAWLEKAGAPPWLIIIMRPELVEGAGETRGETTDRTQSLGKCKQSPVVLAIARDNYESLSTRVPQSLLASPWTMQVRLLTSCAHSPF</sequence>
<evidence type="ECO:0000313" key="2">
    <source>
        <dbReference type="Proteomes" id="UP000270094"/>
    </source>
</evidence>
<name>A0A3P7JVM4_STRVU</name>
<organism evidence="1 2">
    <name type="scientific">Strongylus vulgaris</name>
    <name type="common">Blood worm</name>
    <dbReference type="NCBI Taxonomy" id="40348"/>
    <lineage>
        <taxon>Eukaryota</taxon>
        <taxon>Metazoa</taxon>
        <taxon>Ecdysozoa</taxon>
        <taxon>Nematoda</taxon>
        <taxon>Chromadorea</taxon>
        <taxon>Rhabditida</taxon>
        <taxon>Rhabditina</taxon>
        <taxon>Rhabditomorpha</taxon>
        <taxon>Strongyloidea</taxon>
        <taxon>Strongylidae</taxon>
        <taxon>Strongylus</taxon>
    </lineage>
</organism>
<dbReference type="AlphaFoldDB" id="A0A3P7JVM4"/>
<protein>
    <submittedName>
        <fullName evidence="1">Uncharacterized protein</fullName>
    </submittedName>
</protein>
<proteinExistence type="predicted"/>
<gene>
    <name evidence="1" type="ORF">SVUK_LOCUS15325</name>
</gene>
<dbReference type="EMBL" id="UYYB01108187">
    <property type="protein sequence ID" value="VDM80327.1"/>
    <property type="molecule type" value="Genomic_DNA"/>
</dbReference>
<keyword evidence="2" id="KW-1185">Reference proteome</keyword>
<reference evidence="1 2" key="1">
    <citation type="submission" date="2018-11" db="EMBL/GenBank/DDBJ databases">
        <authorList>
            <consortium name="Pathogen Informatics"/>
        </authorList>
    </citation>
    <scope>NUCLEOTIDE SEQUENCE [LARGE SCALE GENOMIC DNA]</scope>
</reference>
<evidence type="ECO:0000313" key="1">
    <source>
        <dbReference type="EMBL" id="VDM80327.1"/>
    </source>
</evidence>
<dbReference type="Proteomes" id="UP000270094">
    <property type="component" value="Unassembled WGS sequence"/>
</dbReference>